<dbReference type="InterPro" id="IPR008930">
    <property type="entry name" value="Terpenoid_cyclase/PrenylTrfase"/>
</dbReference>
<accession>A0ABR2SGU0</accession>
<feature type="domain" description="Terpene synthase N-terminal" evidence="6">
    <location>
        <begin position="126"/>
        <end position="299"/>
    </location>
</feature>
<comment type="caution">
    <text evidence="8">The sequence shown here is derived from an EMBL/GenBank/DDBJ whole genome shotgun (WGS) entry which is preliminary data.</text>
</comment>
<evidence type="ECO:0000256" key="5">
    <source>
        <dbReference type="ARBA" id="ARBA00038405"/>
    </source>
</evidence>
<dbReference type="SUPFAM" id="SSF48239">
    <property type="entry name" value="Terpenoid cyclases/Protein prenyltransferases"/>
    <property type="match status" value="1"/>
</dbReference>
<sequence length="627" mass="71298">MSSIGLQPSGTGSRCLVVTIKELIPSAQHTGSCLALRPSRIAVQGSVLGHTTLCLSKGLSRPTPILPIRLHNIGGNAKVCCFAVLSTNLTKVAGPSLLSSSSLQAIESSSQGEIARPLANFAPDTWSDRFLTLPFDNSEFESCSKQVEVLKATVKDMLVASASDPIENMKLINSLYRLGVSYHFQTEIQKQLAHHFISVGQVIDPNKDHDLHTIASIFHVFRSHGYNIPSGIFNKFRDGNGKFKVSDIKGIISLYEATEFRINDEAILDEALAFTKPLLESITSQPIDPHLTEYIVNALNCPYHRGVPRLEARQYICFYEKEASKNETLVKFAKHDFNRLQMMHQQELHVLWWKERSMESRFPHVRHRIVEAYYSAVGFYFEPRYARARFIYAKFMQILGILDDTYDAYATFEELECFTSAMKRFDIAAMDKLPSDYLKLVYQVILDAHDEAEEKVRNEGRSFAAFYARKEFTRLAEAYHEQARWVHEGYEPTFDEFLETALKSSAGTATMAQVLVGMEEADQDVYRCLINTDNMIMKALNSLCHLYDDINTNEEEAKRGLVCGTTCYMKQYGVTREEAIEAYKERIEVAWKDLREGCLKPSKSVPPQINDYWTLFTRLKMGMGYRQ</sequence>
<evidence type="ECO:0000313" key="8">
    <source>
        <dbReference type="EMBL" id="KAK9024374.1"/>
    </source>
</evidence>
<keyword evidence="3" id="KW-0460">Magnesium</keyword>
<dbReference type="SFLD" id="SFLDS00005">
    <property type="entry name" value="Isoprenoid_Synthase_Type_I"/>
    <property type="match status" value="1"/>
</dbReference>
<dbReference type="Gene3D" id="1.50.10.130">
    <property type="entry name" value="Terpene synthase, N-terminal domain"/>
    <property type="match status" value="1"/>
</dbReference>
<protein>
    <recommendedName>
        <fullName evidence="10">(+)-delta-cadinene synthase</fullName>
    </recommendedName>
</protein>
<evidence type="ECO:0008006" key="10">
    <source>
        <dbReference type="Google" id="ProtNLM"/>
    </source>
</evidence>
<dbReference type="PANTHER" id="PTHR31225">
    <property type="entry name" value="OS04G0344100 PROTEIN-RELATED"/>
    <property type="match status" value="1"/>
</dbReference>
<comment type="cofactor">
    <cofactor evidence="1">
        <name>Mg(2+)</name>
        <dbReference type="ChEBI" id="CHEBI:18420"/>
    </cofactor>
</comment>
<dbReference type="InterPro" id="IPR034741">
    <property type="entry name" value="Terpene_cyclase-like_1_C"/>
</dbReference>
<dbReference type="CDD" id="cd00684">
    <property type="entry name" value="Terpene_cyclase_plant_C1"/>
    <property type="match status" value="1"/>
</dbReference>
<dbReference type="Gene3D" id="1.10.600.10">
    <property type="entry name" value="Farnesyl Diphosphate Synthase"/>
    <property type="match status" value="1"/>
</dbReference>
<feature type="domain" description="Terpene synthase metal-binding" evidence="7">
    <location>
        <begin position="354"/>
        <end position="593"/>
    </location>
</feature>
<gene>
    <name evidence="8" type="ORF">V6N11_004539</name>
</gene>
<reference evidence="8 9" key="1">
    <citation type="journal article" date="2024" name="G3 (Bethesda)">
        <title>Genome assembly of Hibiscus sabdariffa L. provides insights into metabolisms of medicinal natural products.</title>
        <authorList>
            <person name="Kim T."/>
        </authorList>
    </citation>
    <scope>NUCLEOTIDE SEQUENCE [LARGE SCALE GENOMIC DNA]</scope>
    <source>
        <strain evidence="8">TK-2024</strain>
        <tissue evidence="8">Old leaves</tissue>
    </source>
</reference>
<dbReference type="SFLD" id="SFLDG01019">
    <property type="entry name" value="Terpene_Cyclase_Like_1_C_Termi"/>
    <property type="match status" value="1"/>
</dbReference>
<dbReference type="EMBL" id="JBBPBN010000015">
    <property type="protein sequence ID" value="KAK9024374.1"/>
    <property type="molecule type" value="Genomic_DNA"/>
</dbReference>
<evidence type="ECO:0000313" key="9">
    <source>
        <dbReference type="Proteomes" id="UP001396334"/>
    </source>
</evidence>
<name>A0ABR2SGU0_9ROSI</name>
<organism evidence="8 9">
    <name type="scientific">Hibiscus sabdariffa</name>
    <name type="common">roselle</name>
    <dbReference type="NCBI Taxonomy" id="183260"/>
    <lineage>
        <taxon>Eukaryota</taxon>
        <taxon>Viridiplantae</taxon>
        <taxon>Streptophyta</taxon>
        <taxon>Embryophyta</taxon>
        <taxon>Tracheophyta</taxon>
        <taxon>Spermatophyta</taxon>
        <taxon>Magnoliopsida</taxon>
        <taxon>eudicotyledons</taxon>
        <taxon>Gunneridae</taxon>
        <taxon>Pentapetalae</taxon>
        <taxon>rosids</taxon>
        <taxon>malvids</taxon>
        <taxon>Malvales</taxon>
        <taxon>Malvaceae</taxon>
        <taxon>Malvoideae</taxon>
        <taxon>Hibiscus</taxon>
    </lineage>
</organism>
<dbReference type="InterPro" id="IPR008949">
    <property type="entry name" value="Isoprenoid_synthase_dom_sf"/>
</dbReference>
<evidence type="ECO:0000256" key="3">
    <source>
        <dbReference type="ARBA" id="ARBA00022842"/>
    </source>
</evidence>
<keyword evidence="9" id="KW-1185">Reference proteome</keyword>
<dbReference type="InterPro" id="IPR001906">
    <property type="entry name" value="Terpene_synth_N"/>
</dbReference>
<evidence type="ECO:0000259" key="7">
    <source>
        <dbReference type="Pfam" id="PF03936"/>
    </source>
</evidence>
<comment type="similarity">
    <text evidence="5">Belongs to the terpene synthase family. Tpsa subfamily.</text>
</comment>
<proteinExistence type="inferred from homology"/>
<dbReference type="SUPFAM" id="SSF48576">
    <property type="entry name" value="Terpenoid synthases"/>
    <property type="match status" value="1"/>
</dbReference>
<evidence type="ECO:0000256" key="4">
    <source>
        <dbReference type="ARBA" id="ARBA00023239"/>
    </source>
</evidence>
<keyword evidence="4" id="KW-0456">Lyase</keyword>
<dbReference type="InterPro" id="IPR005630">
    <property type="entry name" value="Terpene_synthase_metal-bd"/>
</dbReference>
<evidence type="ECO:0000256" key="2">
    <source>
        <dbReference type="ARBA" id="ARBA00022723"/>
    </source>
</evidence>
<keyword evidence="2" id="KW-0479">Metal-binding</keyword>
<dbReference type="InterPro" id="IPR044814">
    <property type="entry name" value="Terpene_cyclase_plant_C1"/>
</dbReference>
<dbReference type="Pfam" id="PF01397">
    <property type="entry name" value="Terpene_synth"/>
    <property type="match status" value="1"/>
</dbReference>
<dbReference type="PANTHER" id="PTHR31225:SF93">
    <property type="entry name" value="ALPHA-HUMULENE_(-)-(E)-BETA-CARYOPHYLLENE SYNTHASE"/>
    <property type="match status" value="1"/>
</dbReference>
<dbReference type="InterPro" id="IPR050148">
    <property type="entry name" value="Terpene_synthase-like"/>
</dbReference>
<dbReference type="InterPro" id="IPR036965">
    <property type="entry name" value="Terpene_synth_N_sf"/>
</dbReference>
<dbReference type="Proteomes" id="UP001396334">
    <property type="component" value="Unassembled WGS sequence"/>
</dbReference>
<evidence type="ECO:0000259" key="6">
    <source>
        <dbReference type="Pfam" id="PF01397"/>
    </source>
</evidence>
<evidence type="ECO:0000256" key="1">
    <source>
        <dbReference type="ARBA" id="ARBA00001946"/>
    </source>
</evidence>
<dbReference type="Pfam" id="PF03936">
    <property type="entry name" value="Terpene_synth_C"/>
    <property type="match status" value="1"/>
</dbReference>